<dbReference type="PROSITE" id="PS52016">
    <property type="entry name" value="TONB_DEPENDENT_REC_3"/>
    <property type="match status" value="1"/>
</dbReference>
<organism evidence="15 16">
    <name type="scientific">Brevundimonas mediterranea</name>
    <dbReference type="NCBI Taxonomy" id="74329"/>
    <lineage>
        <taxon>Bacteria</taxon>
        <taxon>Pseudomonadati</taxon>
        <taxon>Pseudomonadota</taxon>
        <taxon>Alphaproteobacteria</taxon>
        <taxon>Caulobacterales</taxon>
        <taxon>Caulobacteraceae</taxon>
        <taxon>Brevundimonas</taxon>
    </lineage>
</organism>
<keyword evidence="9 10" id="KW-0998">Cell outer membrane</keyword>
<evidence type="ECO:0000259" key="13">
    <source>
        <dbReference type="Pfam" id="PF00593"/>
    </source>
</evidence>
<evidence type="ECO:0000256" key="7">
    <source>
        <dbReference type="ARBA" id="ARBA00023077"/>
    </source>
</evidence>
<evidence type="ECO:0000313" key="15">
    <source>
        <dbReference type="EMBL" id="MBB3872771.1"/>
    </source>
</evidence>
<keyword evidence="3 10" id="KW-1134">Transmembrane beta strand</keyword>
<reference evidence="15 16" key="1">
    <citation type="submission" date="2020-08" db="EMBL/GenBank/DDBJ databases">
        <title>Genomic Encyclopedia of Type Strains, Phase IV (KMG-IV): sequencing the most valuable type-strain genomes for metagenomic binning, comparative biology and taxonomic classification.</title>
        <authorList>
            <person name="Goeker M."/>
        </authorList>
    </citation>
    <scope>NUCLEOTIDE SEQUENCE [LARGE SCALE GENOMIC DNA]</scope>
    <source>
        <strain evidence="15 16">DSM 14878</strain>
    </source>
</reference>
<evidence type="ECO:0000256" key="1">
    <source>
        <dbReference type="ARBA" id="ARBA00004571"/>
    </source>
</evidence>
<keyword evidence="8 10" id="KW-0472">Membrane</keyword>
<dbReference type="GO" id="GO:0009279">
    <property type="term" value="C:cell outer membrane"/>
    <property type="evidence" value="ECO:0007669"/>
    <property type="project" value="UniProtKB-SubCell"/>
</dbReference>
<keyword evidence="4 10" id="KW-0812">Transmembrane</keyword>
<evidence type="ECO:0000256" key="6">
    <source>
        <dbReference type="ARBA" id="ARBA00023065"/>
    </source>
</evidence>
<evidence type="ECO:0000256" key="9">
    <source>
        <dbReference type="ARBA" id="ARBA00023237"/>
    </source>
</evidence>
<dbReference type="PANTHER" id="PTHR30069">
    <property type="entry name" value="TONB-DEPENDENT OUTER MEMBRANE RECEPTOR"/>
    <property type="match status" value="1"/>
</dbReference>
<evidence type="ECO:0000256" key="4">
    <source>
        <dbReference type="ARBA" id="ARBA00022692"/>
    </source>
</evidence>
<dbReference type="PANTHER" id="PTHR30069:SF53">
    <property type="entry name" value="COLICIN I RECEPTOR-RELATED"/>
    <property type="match status" value="1"/>
</dbReference>
<dbReference type="InterPro" id="IPR012910">
    <property type="entry name" value="Plug_dom"/>
</dbReference>
<dbReference type="Pfam" id="PF00593">
    <property type="entry name" value="TonB_dep_Rec_b-barrel"/>
    <property type="match status" value="1"/>
</dbReference>
<comment type="subcellular location">
    <subcellularLocation>
        <location evidence="1 10">Cell outer membrane</location>
        <topology evidence="1 10">Multi-pass membrane protein</topology>
    </subcellularLocation>
</comment>
<evidence type="ECO:0000256" key="2">
    <source>
        <dbReference type="ARBA" id="ARBA00022448"/>
    </source>
</evidence>
<dbReference type="Gene3D" id="2.170.130.10">
    <property type="entry name" value="TonB-dependent receptor, plug domain"/>
    <property type="match status" value="1"/>
</dbReference>
<dbReference type="AlphaFoldDB" id="A0A7W6F067"/>
<keyword evidence="6" id="KW-0406">Ion transport</keyword>
<dbReference type="GO" id="GO:0006811">
    <property type="term" value="P:monoatomic ion transport"/>
    <property type="evidence" value="ECO:0007669"/>
    <property type="project" value="UniProtKB-KW"/>
</dbReference>
<dbReference type="InterPro" id="IPR000531">
    <property type="entry name" value="Beta-barrel_TonB"/>
</dbReference>
<dbReference type="SUPFAM" id="SSF56935">
    <property type="entry name" value="Porins"/>
    <property type="match status" value="1"/>
</dbReference>
<evidence type="ECO:0000256" key="8">
    <source>
        <dbReference type="ARBA" id="ARBA00023136"/>
    </source>
</evidence>
<dbReference type="CDD" id="cd01347">
    <property type="entry name" value="ligand_gated_channel"/>
    <property type="match status" value="1"/>
</dbReference>
<dbReference type="InterPro" id="IPR037066">
    <property type="entry name" value="Plug_dom_sf"/>
</dbReference>
<protein>
    <submittedName>
        <fullName evidence="15">Vitamin B12 transporter</fullName>
    </submittedName>
</protein>
<feature type="domain" description="TonB-dependent receptor-like beta-barrel" evidence="13">
    <location>
        <begin position="181"/>
        <end position="586"/>
    </location>
</feature>
<evidence type="ECO:0000256" key="5">
    <source>
        <dbReference type="ARBA" id="ARBA00022729"/>
    </source>
</evidence>
<proteinExistence type="inferred from homology"/>
<name>A0A7W6F067_9CAUL</name>
<keyword evidence="5 12" id="KW-0732">Signal</keyword>
<keyword evidence="7 11" id="KW-0798">TonB box</keyword>
<accession>A0A7W6F067</accession>
<sequence>MKRSILLSTAAMAAAFAAPAFAAPYDSGDTTQLDDVVITATRIPAIVADTPGARVIDGKTIEQRGAIFAADILSDVPGLSVTRSGAFGGVAQVRMRGATPGKTLVLVDGAPVNDAAEPNGAYDFSSFELADIERIEVLSGPQSSLWGSDAIGGVIAFTTKEIEGLRAEAEAGSFDTVRGRLAAGVANETYAVSAYVSRFDTDGISAADEADGNPEADGFRSTTLGAKGRYAFSDLVKVDGSVRWNRSKADLDGFPAPNYALADTDDTQESEQWSGFGRVAAKAFGLNHQFSVSASDLDRSSVSDGFGSTFTGDRQAYRWQANGATQDIDYAFGVERNEASAALSSGLSRDLSITSVFGVAQYDVGALNLTGGLRYDDTDDFGSKTTGRVSAAYDLAGGFVLSGAYGTGFKSPTVSQAVCDFCFAPQPWPELQPETADSVEIALGWASADGRFDGRATLYRLNVEDQITYTAGRYINVAKTRSDGFELEGRALLGAGFDLTLAYAWTDAKDRTTGARLLRVPEHAGSATLGWTGDRVSGALTVRAEGDQDDSGGFSTVAREGFVTANLNAAYELTDKVTLTARIENLADEHYQQVLGYGEPGRSAYVGVTLRY</sequence>
<comment type="similarity">
    <text evidence="10 11">Belongs to the TonB-dependent receptor family.</text>
</comment>
<feature type="domain" description="TonB-dependent receptor plug" evidence="14">
    <location>
        <begin position="49"/>
        <end position="154"/>
    </location>
</feature>
<feature type="chain" id="PRO_5031296725" evidence="12">
    <location>
        <begin position="23"/>
        <end position="612"/>
    </location>
</feature>
<evidence type="ECO:0000313" key="16">
    <source>
        <dbReference type="Proteomes" id="UP000532936"/>
    </source>
</evidence>
<gene>
    <name evidence="15" type="ORF">GGR11_002324</name>
</gene>
<keyword evidence="2 10" id="KW-0813">Transport</keyword>
<feature type="signal peptide" evidence="12">
    <location>
        <begin position="1"/>
        <end position="22"/>
    </location>
</feature>
<evidence type="ECO:0000256" key="12">
    <source>
        <dbReference type="SAM" id="SignalP"/>
    </source>
</evidence>
<dbReference type="Gene3D" id="2.40.170.20">
    <property type="entry name" value="TonB-dependent receptor, beta-barrel domain"/>
    <property type="match status" value="1"/>
</dbReference>
<evidence type="ECO:0000256" key="11">
    <source>
        <dbReference type="RuleBase" id="RU003357"/>
    </source>
</evidence>
<comment type="caution">
    <text evidence="15">The sequence shown here is derived from an EMBL/GenBank/DDBJ whole genome shotgun (WGS) entry which is preliminary data.</text>
</comment>
<dbReference type="InterPro" id="IPR039426">
    <property type="entry name" value="TonB-dep_rcpt-like"/>
</dbReference>
<evidence type="ECO:0000259" key="14">
    <source>
        <dbReference type="Pfam" id="PF07715"/>
    </source>
</evidence>
<dbReference type="GO" id="GO:0015889">
    <property type="term" value="P:cobalamin transport"/>
    <property type="evidence" value="ECO:0007669"/>
    <property type="project" value="TreeGrafter"/>
</dbReference>
<evidence type="ECO:0000256" key="10">
    <source>
        <dbReference type="PROSITE-ProRule" id="PRU01360"/>
    </source>
</evidence>
<dbReference type="Proteomes" id="UP000532936">
    <property type="component" value="Unassembled WGS sequence"/>
</dbReference>
<dbReference type="InterPro" id="IPR036942">
    <property type="entry name" value="Beta-barrel_TonB_sf"/>
</dbReference>
<dbReference type="Pfam" id="PF07715">
    <property type="entry name" value="Plug"/>
    <property type="match status" value="1"/>
</dbReference>
<dbReference type="EMBL" id="JACIDA010000002">
    <property type="protein sequence ID" value="MBB3872771.1"/>
    <property type="molecule type" value="Genomic_DNA"/>
</dbReference>
<evidence type="ECO:0000256" key="3">
    <source>
        <dbReference type="ARBA" id="ARBA00022452"/>
    </source>
</evidence>
<dbReference type="RefSeq" id="WP_183197129.1">
    <property type="nucleotide sequence ID" value="NZ_JACIDA010000002.1"/>
</dbReference>